<proteinExistence type="predicted"/>
<protein>
    <submittedName>
        <fullName evidence="3">Uncharacterized protein</fullName>
    </submittedName>
</protein>
<keyword evidence="1" id="KW-1133">Transmembrane helix</keyword>
<dbReference type="Proteomes" id="UP000192478">
    <property type="component" value="Chromosome"/>
</dbReference>
<reference evidence="3 5" key="2">
    <citation type="submission" date="2017-03" db="EMBL/GenBank/DDBJ databases">
        <title>Complete sequence of Clostridium formicaceticum DSM 92.</title>
        <authorList>
            <person name="Poehlein A."/>
            <person name="Karl M."/>
            <person name="Bengelsdorf F.R."/>
            <person name="Duerre P."/>
            <person name="Daniel R."/>
        </authorList>
    </citation>
    <scope>NUCLEOTIDE SEQUENCE [LARGE SCALE GENOMIC DNA]</scope>
    <source>
        <strain evidence="3 5">DSM 92</strain>
    </source>
</reference>
<accession>A0AAC9RPT3</accession>
<organism evidence="3 5">
    <name type="scientific">Clostridium formicaceticum</name>
    <dbReference type="NCBI Taxonomy" id="1497"/>
    <lineage>
        <taxon>Bacteria</taxon>
        <taxon>Bacillati</taxon>
        <taxon>Bacillota</taxon>
        <taxon>Clostridia</taxon>
        <taxon>Eubacteriales</taxon>
        <taxon>Clostridiaceae</taxon>
        <taxon>Clostridium</taxon>
    </lineage>
</organism>
<evidence type="ECO:0000313" key="4">
    <source>
        <dbReference type="Proteomes" id="UP000177894"/>
    </source>
</evidence>
<keyword evidence="1" id="KW-0472">Membrane</keyword>
<evidence type="ECO:0000313" key="2">
    <source>
        <dbReference type="EMBL" id="AOY77529.1"/>
    </source>
</evidence>
<evidence type="ECO:0000256" key="1">
    <source>
        <dbReference type="SAM" id="Phobius"/>
    </source>
</evidence>
<dbReference type="AlphaFoldDB" id="A0AAC9RPT3"/>
<dbReference type="KEGG" id="cfm:BJL90_17715"/>
<dbReference type="EMBL" id="CP020559">
    <property type="protein sequence ID" value="ARE88100.1"/>
    <property type="molecule type" value="Genomic_DNA"/>
</dbReference>
<dbReference type="EMBL" id="CP017603">
    <property type="protein sequence ID" value="AOY77529.1"/>
    <property type="molecule type" value="Genomic_DNA"/>
</dbReference>
<name>A0AAC9RPT3_9CLOT</name>
<evidence type="ECO:0000313" key="5">
    <source>
        <dbReference type="Proteomes" id="UP000192478"/>
    </source>
</evidence>
<feature type="transmembrane region" description="Helical" evidence="1">
    <location>
        <begin position="106"/>
        <end position="124"/>
    </location>
</feature>
<dbReference type="RefSeq" id="WP_070971166.1">
    <property type="nucleotide sequence ID" value="NZ_CP017603.1"/>
</dbReference>
<keyword evidence="4" id="KW-1185">Reference proteome</keyword>
<reference evidence="2 4" key="1">
    <citation type="submission" date="2016-10" db="EMBL/GenBank/DDBJ databases">
        <title>Complete Genome Sequence of Acetogen Clostridium formicoaceticum ATCC 27076.</title>
        <authorList>
            <person name="Bao T."/>
            <person name="Cheng C."/>
            <person name="Zhao J."/>
            <person name="Yang S.-T."/>
            <person name="Wang J."/>
            <person name="Wang M."/>
        </authorList>
    </citation>
    <scope>NUCLEOTIDE SEQUENCE [LARGE SCALE GENOMIC DNA]</scope>
    <source>
        <strain evidence="2 4">ATCC 27076</strain>
    </source>
</reference>
<keyword evidence="1" id="KW-0812">Transmembrane</keyword>
<sequence length="147" mass="16352">MAEIVNAKGGYTLDFIMVPSQHIGQFNDFMAEYGDKSDYEIFQEIAETKSQLSQDLLSLHIKNLDSLSQMNGFVTDVTEQRIAAVKEILTEGTDSSNSGSSVDSRFFFGGTSLLLWFLILAAIWRRPFGGFGRFSGFGGGFFGRPFY</sequence>
<gene>
    <name evidence="2" type="ORF">BJL90_17715</name>
    <name evidence="3" type="ORF">CLFO_25010</name>
</gene>
<evidence type="ECO:0000313" key="3">
    <source>
        <dbReference type="EMBL" id="ARE88100.1"/>
    </source>
</evidence>
<dbReference type="Proteomes" id="UP000177894">
    <property type="component" value="Chromosome"/>
</dbReference>